<name>A0ABR4BTK9_9HELO</name>
<dbReference type="SUPFAM" id="SSF51735">
    <property type="entry name" value="NAD(P)-binding Rossmann-fold domains"/>
    <property type="match status" value="1"/>
</dbReference>
<evidence type="ECO:0008006" key="4">
    <source>
        <dbReference type="Google" id="ProtNLM"/>
    </source>
</evidence>
<dbReference type="Proteomes" id="UP001595075">
    <property type="component" value="Unassembled WGS sequence"/>
</dbReference>
<organism evidence="2 3">
    <name type="scientific">Oculimacula yallundae</name>
    <dbReference type="NCBI Taxonomy" id="86028"/>
    <lineage>
        <taxon>Eukaryota</taxon>
        <taxon>Fungi</taxon>
        <taxon>Dikarya</taxon>
        <taxon>Ascomycota</taxon>
        <taxon>Pezizomycotina</taxon>
        <taxon>Leotiomycetes</taxon>
        <taxon>Helotiales</taxon>
        <taxon>Ploettnerulaceae</taxon>
        <taxon>Oculimacula</taxon>
    </lineage>
</organism>
<dbReference type="Gene3D" id="3.40.50.720">
    <property type="entry name" value="NAD(P)-binding Rossmann-like Domain"/>
    <property type="match status" value="1"/>
</dbReference>
<evidence type="ECO:0000313" key="3">
    <source>
        <dbReference type="Proteomes" id="UP001595075"/>
    </source>
</evidence>
<dbReference type="InterPro" id="IPR036291">
    <property type="entry name" value="NAD(P)-bd_dom_sf"/>
</dbReference>
<dbReference type="PANTHER" id="PTHR43157:SF31">
    <property type="entry name" value="PHOSPHATIDYLINOSITOL-GLYCAN BIOSYNTHESIS CLASS F PROTEIN"/>
    <property type="match status" value="1"/>
</dbReference>
<dbReference type="InterPro" id="IPR002347">
    <property type="entry name" value="SDR_fam"/>
</dbReference>
<keyword evidence="1" id="KW-0560">Oxidoreductase</keyword>
<proteinExistence type="predicted"/>
<accession>A0ABR4BTK9</accession>
<evidence type="ECO:0000256" key="1">
    <source>
        <dbReference type="ARBA" id="ARBA00023002"/>
    </source>
</evidence>
<dbReference type="EMBL" id="JAZHXI010000021">
    <property type="protein sequence ID" value="KAL2060546.1"/>
    <property type="molecule type" value="Genomic_DNA"/>
</dbReference>
<dbReference type="PANTHER" id="PTHR43157">
    <property type="entry name" value="PHOSPHATIDYLINOSITOL-GLYCAN BIOSYNTHESIS CLASS F PROTEIN-RELATED"/>
    <property type="match status" value="1"/>
</dbReference>
<evidence type="ECO:0000313" key="2">
    <source>
        <dbReference type="EMBL" id="KAL2060546.1"/>
    </source>
</evidence>
<sequence length="295" mass="31759">MGFFGSSLAQIPDLTGKVALVTGANTGMGYTIAEQLAIHGAKVFMGARSEEKAKQAIAKFNTEHQNTPDKGDIVWLPLDLTHPADVAASAKSFLSQVDRLDILASAYSLTRDGIETLVATNHIGHFVLTEALLPLLRQTAQLPGSDVRVVTVSSDLHTYVKDIQLETKADLNKPFSADPATNDGLLATTKRYNLTKLLNVLFASELQRRADQEAFIKPGLRWFGKTPEQGAESALFAATSPEVRAKAEKYKGSYLGPGGKLSLASETGRDGKLAQNLWTLSEKTVHDILGEKGAL</sequence>
<gene>
    <name evidence="2" type="ORF">VTL71DRAFT_9187</name>
</gene>
<dbReference type="Pfam" id="PF00106">
    <property type="entry name" value="adh_short"/>
    <property type="match status" value="1"/>
</dbReference>
<keyword evidence="3" id="KW-1185">Reference proteome</keyword>
<comment type="caution">
    <text evidence="2">The sequence shown here is derived from an EMBL/GenBank/DDBJ whole genome shotgun (WGS) entry which is preliminary data.</text>
</comment>
<protein>
    <recommendedName>
        <fullName evidence="4">NAD(P)-binding protein</fullName>
    </recommendedName>
</protein>
<reference evidence="2 3" key="1">
    <citation type="journal article" date="2024" name="Commun. Biol.">
        <title>Comparative genomic analysis of thermophilic fungi reveals convergent evolutionary adaptations and gene losses.</title>
        <authorList>
            <person name="Steindorff A.S."/>
            <person name="Aguilar-Pontes M.V."/>
            <person name="Robinson A.J."/>
            <person name="Andreopoulos B."/>
            <person name="LaButti K."/>
            <person name="Kuo A."/>
            <person name="Mondo S."/>
            <person name="Riley R."/>
            <person name="Otillar R."/>
            <person name="Haridas S."/>
            <person name="Lipzen A."/>
            <person name="Grimwood J."/>
            <person name="Schmutz J."/>
            <person name="Clum A."/>
            <person name="Reid I.D."/>
            <person name="Moisan M.C."/>
            <person name="Butler G."/>
            <person name="Nguyen T.T.M."/>
            <person name="Dewar K."/>
            <person name="Conant G."/>
            <person name="Drula E."/>
            <person name="Henrissat B."/>
            <person name="Hansel C."/>
            <person name="Singer S."/>
            <person name="Hutchinson M.I."/>
            <person name="de Vries R.P."/>
            <person name="Natvig D.O."/>
            <person name="Powell A.J."/>
            <person name="Tsang A."/>
            <person name="Grigoriev I.V."/>
        </authorList>
    </citation>
    <scope>NUCLEOTIDE SEQUENCE [LARGE SCALE GENOMIC DNA]</scope>
    <source>
        <strain evidence="2 3">CBS 494.80</strain>
    </source>
</reference>